<comment type="caution">
    <text evidence="2">The sequence shown here is derived from an EMBL/GenBank/DDBJ whole genome shotgun (WGS) entry which is preliminary data.</text>
</comment>
<accession>A0AAN7Q6Y1</accession>
<reference evidence="3" key="1">
    <citation type="submission" date="2023-01" db="EMBL/GenBank/DDBJ databases">
        <title>Key to firefly adult light organ development and bioluminescence: homeobox transcription factors regulate luciferase expression and transportation to peroxisome.</title>
        <authorList>
            <person name="Fu X."/>
        </authorList>
    </citation>
    <scope>NUCLEOTIDE SEQUENCE [LARGE SCALE GENOMIC DNA]</scope>
</reference>
<organism evidence="2 3">
    <name type="scientific">Aquatica leii</name>
    <dbReference type="NCBI Taxonomy" id="1421715"/>
    <lineage>
        <taxon>Eukaryota</taxon>
        <taxon>Metazoa</taxon>
        <taxon>Ecdysozoa</taxon>
        <taxon>Arthropoda</taxon>
        <taxon>Hexapoda</taxon>
        <taxon>Insecta</taxon>
        <taxon>Pterygota</taxon>
        <taxon>Neoptera</taxon>
        <taxon>Endopterygota</taxon>
        <taxon>Coleoptera</taxon>
        <taxon>Polyphaga</taxon>
        <taxon>Elateriformia</taxon>
        <taxon>Elateroidea</taxon>
        <taxon>Lampyridae</taxon>
        <taxon>Luciolinae</taxon>
        <taxon>Aquatica</taxon>
    </lineage>
</organism>
<sequence length="74" mass="7994">MIKAIILICIVAFALTFANEVENLEVAESANPYRRGGWGGGWGHHGKWGHHGGWHGHGGWGHGGGHHGRGHRWG</sequence>
<dbReference type="Proteomes" id="UP001353858">
    <property type="component" value="Unassembled WGS sequence"/>
</dbReference>
<keyword evidence="3" id="KW-1185">Reference proteome</keyword>
<feature type="signal peptide" evidence="1">
    <location>
        <begin position="1"/>
        <end position="18"/>
    </location>
</feature>
<evidence type="ECO:0000313" key="3">
    <source>
        <dbReference type="Proteomes" id="UP001353858"/>
    </source>
</evidence>
<proteinExistence type="predicted"/>
<evidence type="ECO:0000256" key="1">
    <source>
        <dbReference type="SAM" id="SignalP"/>
    </source>
</evidence>
<dbReference type="EMBL" id="JARPUR010000001">
    <property type="protein sequence ID" value="KAK4884002.1"/>
    <property type="molecule type" value="Genomic_DNA"/>
</dbReference>
<protein>
    <submittedName>
        <fullName evidence="2">Uncharacterized protein</fullName>
    </submittedName>
</protein>
<evidence type="ECO:0000313" key="2">
    <source>
        <dbReference type="EMBL" id="KAK4884002.1"/>
    </source>
</evidence>
<gene>
    <name evidence="2" type="ORF">RN001_000273</name>
</gene>
<name>A0AAN7Q6Y1_9COLE</name>
<feature type="chain" id="PRO_5043018926" evidence="1">
    <location>
        <begin position="19"/>
        <end position="74"/>
    </location>
</feature>
<keyword evidence="1" id="KW-0732">Signal</keyword>
<dbReference type="AlphaFoldDB" id="A0AAN7Q6Y1"/>